<evidence type="ECO:0000313" key="1">
    <source>
        <dbReference type="EMBL" id="CAG7725287.1"/>
    </source>
</evidence>
<comment type="caution">
    <text evidence="1">The sequence shown here is derived from an EMBL/GenBank/DDBJ whole genome shotgun (WGS) entry which is preliminary data.</text>
</comment>
<dbReference type="AlphaFoldDB" id="A0A8J2JQJ0"/>
<accession>A0A8J2JQJ0</accession>
<name>A0A8J2JQJ0_9HEXA</name>
<feature type="non-terminal residue" evidence="1">
    <location>
        <position position="1"/>
    </location>
</feature>
<feature type="non-terminal residue" evidence="1">
    <location>
        <position position="161"/>
    </location>
</feature>
<gene>
    <name evidence="1" type="ORF">AFUS01_LOCUS14253</name>
</gene>
<dbReference type="Proteomes" id="UP000708208">
    <property type="component" value="Unassembled WGS sequence"/>
</dbReference>
<dbReference type="EMBL" id="CAJVCH010119940">
    <property type="protein sequence ID" value="CAG7725287.1"/>
    <property type="molecule type" value="Genomic_DNA"/>
</dbReference>
<evidence type="ECO:0000313" key="2">
    <source>
        <dbReference type="Proteomes" id="UP000708208"/>
    </source>
</evidence>
<protein>
    <submittedName>
        <fullName evidence="1">Uncharacterized protein</fullName>
    </submittedName>
</protein>
<sequence>VFPFARGEDHLNCGNKTEAKPWELCCDGDVYRFAAPTRAWESCNVEPKNANMTFADSVWLAYDCNIRKNLNSTELTLQSYISVQAIEESCNFGGMNSTADNSGLMPMSPAFKTRFYSIQHAELCNNEMKELNYTLGNATHSGIRGIIMSLCRLVDYKQLDL</sequence>
<proteinExistence type="predicted"/>
<organism evidence="1 2">
    <name type="scientific">Allacma fusca</name>
    <dbReference type="NCBI Taxonomy" id="39272"/>
    <lineage>
        <taxon>Eukaryota</taxon>
        <taxon>Metazoa</taxon>
        <taxon>Ecdysozoa</taxon>
        <taxon>Arthropoda</taxon>
        <taxon>Hexapoda</taxon>
        <taxon>Collembola</taxon>
        <taxon>Symphypleona</taxon>
        <taxon>Sminthuridae</taxon>
        <taxon>Allacma</taxon>
    </lineage>
</organism>
<keyword evidence="2" id="KW-1185">Reference proteome</keyword>
<reference evidence="1" key="1">
    <citation type="submission" date="2021-06" db="EMBL/GenBank/DDBJ databases">
        <authorList>
            <person name="Hodson N. C."/>
            <person name="Mongue J. A."/>
            <person name="Jaron S. K."/>
        </authorList>
    </citation>
    <scope>NUCLEOTIDE SEQUENCE</scope>
</reference>